<dbReference type="NCBIfam" id="TIGR00633">
    <property type="entry name" value="xth"/>
    <property type="match status" value="1"/>
</dbReference>
<proteinExistence type="inferred from homology"/>
<comment type="similarity">
    <text evidence="1">Belongs to the DNA repair enzymes AP/ExoA family.</text>
</comment>
<dbReference type="Pfam" id="PF03372">
    <property type="entry name" value="Exo_endo_phos"/>
    <property type="match status" value="1"/>
</dbReference>
<feature type="site" description="Important for catalytic activity" evidence="7">
    <location>
        <position position="253"/>
    </location>
</feature>
<evidence type="ECO:0000313" key="10">
    <source>
        <dbReference type="EMBL" id="SMC37903.1"/>
    </source>
</evidence>
<feature type="binding site" evidence="6">
    <location>
        <position position="182"/>
    </location>
    <ligand>
        <name>Mg(2+)</name>
        <dbReference type="ChEBI" id="CHEBI:18420"/>
        <label>1</label>
    </ligand>
</feature>
<protein>
    <submittedName>
        <fullName evidence="10">Exodeoxyribonuclease III</fullName>
    </submittedName>
</protein>
<feature type="site" description="Important for catalytic activity" evidence="7">
    <location>
        <position position="283"/>
    </location>
</feature>
<keyword evidence="3" id="KW-0378">Hydrolase</keyword>
<dbReference type="PANTHER" id="PTHR43250">
    <property type="entry name" value="EXODEOXYRIBONUCLEASE III"/>
    <property type="match status" value="1"/>
</dbReference>
<evidence type="ECO:0000256" key="7">
    <source>
        <dbReference type="PIRSR" id="PIRSR604808-3"/>
    </source>
</evidence>
<accession>A0A1W1YP38</accession>
<keyword evidence="6" id="KW-0464">Manganese</keyword>
<comment type="cofactor">
    <cofactor evidence="6">
        <name>Mg(2+)</name>
        <dbReference type="ChEBI" id="CHEBI:18420"/>
    </cofactor>
    <cofactor evidence="6">
        <name>Mn(2+)</name>
        <dbReference type="ChEBI" id="CHEBI:29035"/>
    </cofactor>
    <text evidence="6">Probably binds two magnesium or manganese ions per subunit.</text>
</comment>
<dbReference type="InterPro" id="IPR037493">
    <property type="entry name" value="ExoIII-like"/>
</dbReference>
<dbReference type="EMBL" id="FWXN01000002">
    <property type="protein sequence ID" value="SMC37903.1"/>
    <property type="molecule type" value="Genomic_DNA"/>
</dbReference>
<dbReference type="PANTHER" id="PTHR43250:SF2">
    <property type="entry name" value="EXODEOXYRIBONUCLEASE III"/>
    <property type="match status" value="1"/>
</dbReference>
<evidence type="ECO:0000256" key="6">
    <source>
        <dbReference type="PIRSR" id="PIRSR604808-2"/>
    </source>
</evidence>
<dbReference type="InterPro" id="IPR005135">
    <property type="entry name" value="Endo/exonuclease/phosphatase"/>
</dbReference>
<keyword evidence="4 6" id="KW-0460">Magnesium</keyword>
<feature type="active site" description="Proton acceptor" evidence="5">
    <location>
        <position position="283"/>
    </location>
</feature>
<evidence type="ECO:0000256" key="3">
    <source>
        <dbReference type="ARBA" id="ARBA00022801"/>
    </source>
</evidence>
<dbReference type="Proteomes" id="UP000192634">
    <property type="component" value="Unassembled WGS sequence"/>
</dbReference>
<gene>
    <name evidence="10" type="ORF">SAMN06296429_102224</name>
</gene>
<name>A0A1W1YP38_9MICO</name>
<feature type="binding site" evidence="6">
    <location>
        <position position="283"/>
    </location>
    <ligand>
        <name>Mg(2+)</name>
        <dbReference type="ChEBI" id="CHEBI:18420"/>
        <label>1</label>
    </ligand>
</feature>
<dbReference type="AlphaFoldDB" id="A0A1W1YP38"/>
<dbReference type="InterPro" id="IPR004808">
    <property type="entry name" value="AP_endonuc_1"/>
</dbReference>
<feature type="binding site" evidence="6">
    <location>
        <position position="65"/>
    </location>
    <ligand>
        <name>Mg(2+)</name>
        <dbReference type="ChEBI" id="CHEBI:18420"/>
        <label>1</label>
    </ligand>
</feature>
<feature type="binding site" evidence="6">
    <location>
        <position position="38"/>
    </location>
    <ligand>
        <name>Mg(2+)</name>
        <dbReference type="ChEBI" id="CHEBI:18420"/>
        <label>1</label>
    </ligand>
</feature>
<evidence type="ECO:0000256" key="5">
    <source>
        <dbReference type="PIRSR" id="PIRSR604808-1"/>
    </source>
</evidence>
<feature type="compositionally biased region" description="Basic and acidic residues" evidence="8">
    <location>
        <begin position="271"/>
        <end position="281"/>
    </location>
</feature>
<sequence>MQRRAAQPRPGPTPQQSVTSASMPAVARVAPVRIATWNVNSIRSRVDRVEAWLQRSDVDVLAIQETKAKEEQFPFDRFRDLGYEVAHHGINQWNGVAILSRVGLDDVAIGFDGDPGFGDPVAPEARSIGATCGGVRVWSLYVPNGRTLDDPHMAYKLEWLARLRDRAVEWAADGTPVALCGDWNVAPQDEDVWSMEYFTDKTHVSPPERAAFHAFLESGFTDVVRPHAPGPGTYTYWDYQQLAFPKRRGMRIDFVLGSASFAERVSGAAIDREERKGKGASDHAPVIVGLDGDDGAAVDKTAEGGSAR</sequence>
<dbReference type="InterPro" id="IPR036691">
    <property type="entry name" value="Endo/exonu/phosph_ase_sf"/>
</dbReference>
<keyword evidence="2 6" id="KW-0479">Metal-binding</keyword>
<evidence type="ECO:0000313" key="11">
    <source>
        <dbReference type="Proteomes" id="UP000192634"/>
    </source>
</evidence>
<evidence type="ECO:0000259" key="9">
    <source>
        <dbReference type="Pfam" id="PF03372"/>
    </source>
</evidence>
<dbReference type="CDD" id="cd09086">
    <property type="entry name" value="ExoIII-like_AP-endo"/>
    <property type="match status" value="1"/>
</dbReference>
<feature type="active site" description="Proton donor/acceptor" evidence="5">
    <location>
        <position position="182"/>
    </location>
</feature>
<reference evidence="10 11" key="1">
    <citation type="submission" date="2017-04" db="EMBL/GenBank/DDBJ databases">
        <authorList>
            <person name="Afonso C.L."/>
            <person name="Miller P.J."/>
            <person name="Scott M.A."/>
            <person name="Spackman E."/>
            <person name="Goraichik I."/>
            <person name="Dimitrov K.M."/>
            <person name="Suarez D.L."/>
            <person name="Swayne D.E."/>
        </authorList>
    </citation>
    <scope>NUCLEOTIDE SEQUENCE [LARGE SCALE GENOMIC DNA]</scope>
    <source>
        <strain evidence="10 11">CGMCC 1.12511</strain>
    </source>
</reference>
<feature type="binding site" evidence="6">
    <location>
        <position position="282"/>
    </location>
    <ligand>
        <name>Mg(2+)</name>
        <dbReference type="ChEBI" id="CHEBI:18420"/>
        <label>1</label>
    </ligand>
</feature>
<feature type="domain" description="Endonuclease/exonuclease/phosphatase" evidence="9">
    <location>
        <begin position="35"/>
        <end position="283"/>
    </location>
</feature>
<evidence type="ECO:0000256" key="2">
    <source>
        <dbReference type="ARBA" id="ARBA00022723"/>
    </source>
</evidence>
<dbReference type="GO" id="GO:0006281">
    <property type="term" value="P:DNA repair"/>
    <property type="evidence" value="ECO:0007669"/>
    <property type="project" value="InterPro"/>
</dbReference>
<feature type="binding site" evidence="6">
    <location>
        <position position="184"/>
    </location>
    <ligand>
        <name>Mg(2+)</name>
        <dbReference type="ChEBI" id="CHEBI:18420"/>
        <label>1</label>
    </ligand>
</feature>
<evidence type="ECO:0000256" key="1">
    <source>
        <dbReference type="ARBA" id="ARBA00007092"/>
    </source>
</evidence>
<dbReference type="SUPFAM" id="SSF56219">
    <property type="entry name" value="DNase I-like"/>
    <property type="match status" value="1"/>
</dbReference>
<dbReference type="Gene3D" id="3.60.10.10">
    <property type="entry name" value="Endonuclease/exonuclease/phosphatase"/>
    <property type="match status" value="1"/>
</dbReference>
<feature type="site" description="Transition state stabilizer" evidence="7">
    <location>
        <position position="184"/>
    </location>
</feature>
<evidence type="ECO:0000256" key="4">
    <source>
        <dbReference type="ARBA" id="ARBA00022842"/>
    </source>
</evidence>
<feature type="region of interest" description="Disordered" evidence="8">
    <location>
        <begin position="1"/>
        <end position="22"/>
    </location>
</feature>
<dbReference type="PROSITE" id="PS51435">
    <property type="entry name" value="AP_NUCLEASE_F1_4"/>
    <property type="match status" value="1"/>
</dbReference>
<dbReference type="NCBIfam" id="TIGR00195">
    <property type="entry name" value="exoDNase_III"/>
    <property type="match status" value="1"/>
</dbReference>
<organism evidence="10 11">
    <name type="scientific">Janibacter indicus</name>
    <dbReference type="NCBI Taxonomy" id="857417"/>
    <lineage>
        <taxon>Bacteria</taxon>
        <taxon>Bacillati</taxon>
        <taxon>Actinomycetota</taxon>
        <taxon>Actinomycetes</taxon>
        <taxon>Micrococcales</taxon>
        <taxon>Intrasporangiaceae</taxon>
        <taxon>Janibacter</taxon>
    </lineage>
</organism>
<feature type="region of interest" description="Disordered" evidence="8">
    <location>
        <begin position="271"/>
        <end position="308"/>
    </location>
</feature>
<dbReference type="GO" id="GO:0046872">
    <property type="term" value="F:metal ion binding"/>
    <property type="evidence" value="ECO:0007669"/>
    <property type="project" value="UniProtKB-KW"/>
</dbReference>
<feature type="active site" evidence="5">
    <location>
        <position position="141"/>
    </location>
</feature>
<dbReference type="GO" id="GO:0008311">
    <property type="term" value="F:double-stranded DNA 3'-5' DNA exonuclease activity"/>
    <property type="evidence" value="ECO:0007669"/>
    <property type="project" value="InterPro"/>
</dbReference>
<evidence type="ECO:0000256" key="8">
    <source>
        <dbReference type="SAM" id="MobiDB-lite"/>
    </source>
</evidence>